<protein>
    <submittedName>
        <fullName evidence="3">Uncharacterized protein</fullName>
    </submittedName>
</protein>
<accession>A0A914P4I8</accession>
<evidence type="ECO:0000313" key="2">
    <source>
        <dbReference type="Proteomes" id="UP000887578"/>
    </source>
</evidence>
<dbReference type="InterPro" id="IPR019428">
    <property type="entry name" value="7TM_GPCR_serpentine_rcpt_Str"/>
</dbReference>
<dbReference type="PANTHER" id="PTHR22943:SF248">
    <property type="entry name" value="SEVEN TM RECEPTOR"/>
    <property type="match status" value="1"/>
</dbReference>
<proteinExistence type="predicted"/>
<dbReference type="AlphaFoldDB" id="A0A914P4I8"/>
<keyword evidence="2" id="KW-1185">Reference proteome</keyword>
<keyword evidence="1" id="KW-0812">Transmembrane</keyword>
<dbReference type="PANTHER" id="PTHR22943">
    <property type="entry name" value="7-TRANSMEMBRANE DOMAIN RECEPTOR C.ELEGANS"/>
    <property type="match status" value="1"/>
</dbReference>
<evidence type="ECO:0000256" key="1">
    <source>
        <dbReference type="SAM" id="Phobius"/>
    </source>
</evidence>
<evidence type="ECO:0000313" key="3">
    <source>
        <dbReference type="WBParaSite" id="PDA_v2.g12799.t1"/>
    </source>
</evidence>
<feature type="transmembrane region" description="Helical" evidence="1">
    <location>
        <begin position="45"/>
        <end position="69"/>
    </location>
</feature>
<sequence length="102" mass="11524">MSSQTRDIHNQMNKALILQALIPFFTCLLPVGITILIVLRTNINGFGAILSLTFSWIPLANSATTIFIVKSYRKIVIKYLKHWICNTRKVGIQAQSYSVKIT</sequence>
<reference evidence="3" key="1">
    <citation type="submission" date="2022-11" db="UniProtKB">
        <authorList>
            <consortium name="WormBaseParasite"/>
        </authorList>
    </citation>
    <scope>IDENTIFICATION</scope>
</reference>
<keyword evidence="1" id="KW-1133">Transmembrane helix</keyword>
<feature type="transmembrane region" description="Helical" evidence="1">
    <location>
        <begin position="20"/>
        <end position="39"/>
    </location>
</feature>
<organism evidence="2 3">
    <name type="scientific">Panagrolaimus davidi</name>
    <dbReference type="NCBI Taxonomy" id="227884"/>
    <lineage>
        <taxon>Eukaryota</taxon>
        <taxon>Metazoa</taxon>
        <taxon>Ecdysozoa</taxon>
        <taxon>Nematoda</taxon>
        <taxon>Chromadorea</taxon>
        <taxon>Rhabditida</taxon>
        <taxon>Tylenchina</taxon>
        <taxon>Panagrolaimomorpha</taxon>
        <taxon>Panagrolaimoidea</taxon>
        <taxon>Panagrolaimidae</taxon>
        <taxon>Panagrolaimus</taxon>
    </lineage>
</organism>
<dbReference type="WBParaSite" id="PDA_v2.g12799.t1">
    <property type="protein sequence ID" value="PDA_v2.g12799.t1"/>
    <property type="gene ID" value="PDA_v2.g12799"/>
</dbReference>
<name>A0A914P4I8_9BILA</name>
<keyword evidence="1" id="KW-0472">Membrane</keyword>
<dbReference type="Proteomes" id="UP000887578">
    <property type="component" value="Unplaced"/>
</dbReference>
<dbReference type="Pfam" id="PF10326">
    <property type="entry name" value="7TM_GPCR_Str"/>
    <property type="match status" value="1"/>
</dbReference>